<proteinExistence type="predicted"/>
<evidence type="ECO:0000256" key="2">
    <source>
        <dbReference type="SAM" id="Phobius"/>
    </source>
</evidence>
<dbReference type="Proteomes" id="UP000295344">
    <property type="component" value="Unassembled WGS sequence"/>
</dbReference>
<dbReference type="AlphaFoldDB" id="A0A4R7FIC6"/>
<name>A0A4R7FIC6_9MICO</name>
<feature type="region of interest" description="Disordered" evidence="1">
    <location>
        <begin position="102"/>
        <end position="140"/>
    </location>
</feature>
<dbReference type="RefSeq" id="WP_133767041.1">
    <property type="nucleotide sequence ID" value="NZ_BAAARP010000001.1"/>
</dbReference>
<feature type="transmembrane region" description="Helical" evidence="2">
    <location>
        <begin position="73"/>
        <end position="94"/>
    </location>
</feature>
<dbReference type="OrthoDB" id="5123816at2"/>
<comment type="caution">
    <text evidence="3">The sequence shown here is derived from an EMBL/GenBank/DDBJ whole genome shotgun (WGS) entry which is preliminary data.</text>
</comment>
<sequence length="182" mass="18743">MGGDDEAETSAFEVEERRLRAALYAPRASAHDLDRYQRHLVSRQDAQQAESSAAAGERTEPGSAPAGRRNRRLVVLAGAAAVVLAALLGVWVAGVGRAPAPVTDTTHRPGPTAGGPASSSLSTRAAPTAHDGGKREFATGPASVIAPGTFRYTIAAGDTELGIAAEEMGRAYIEAGIDGREV</sequence>
<dbReference type="EMBL" id="SOAM01000003">
    <property type="protein sequence ID" value="TDS75791.1"/>
    <property type="molecule type" value="Genomic_DNA"/>
</dbReference>
<keyword evidence="2" id="KW-1133">Transmembrane helix</keyword>
<organism evidence="3 4">
    <name type="scientific">Amnibacterium kyonggiense</name>
    <dbReference type="NCBI Taxonomy" id="595671"/>
    <lineage>
        <taxon>Bacteria</taxon>
        <taxon>Bacillati</taxon>
        <taxon>Actinomycetota</taxon>
        <taxon>Actinomycetes</taxon>
        <taxon>Micrococcales</taxon>
        <taxon>Microbacteriaceae</taxon>
        <taxon>Amnibacterium</taxon>
    </lineage>
</organism>
<feature type="region of interest" description="Disordered" evidence="1">
    <location>
        <begin position="35"/>
        <end position="66"/>
    </location>
</feature>
<feature type="compositionally biased region" description="Low complexity" evidence="1">
    <location>
        <begin position="43"/>
        <end position="55"/>
    </location>
</feature>
<evidence type="ECO:0000256" key="1">
    <source>
        <dbReference type="SAM" id="MobiDB-lite"/>
    </source>
</evidence>
<accession>A0A4R7FIC6</accession>
<gene>
    <name evidence="3" type="ORF">CLV52_2900</name>
</gene>
<keyword evidence="2" id="KW-0812">Transmembrane</keyword>
<reference evidence="3 4" key="1">
    <citation type="submission" date="2019-03" db="EMBL/GenBank/DDBJ databases">
        <title>Genomic Encyclopedia of Archaeal and Bacterial Type Strains, Phase II (KMG-II): from individual species to whole genera.</title>
        <authorList>
            <person name="Goeker M."/>
        </authorList>
    </citation>
    <scope>NUCLEOTIDE SEQUENCE [LARGE SCALE GENOMIC DNA]</scope>
    <source>
        <strain evidence="3 4">DSM 24782</strain>
    </source>
</reference>
<evidence type="ECO:0000313" key="3">
    <source>
        <dbReference type="EMBL" id="TDS75791.1"/>
    </source>
</evidence>
<evidence type="ECO:0000313" key="4">
    <source>
        <dbReference type="Proteomes" id="UP000295344"/>
    </source>
</evidence>
<keyword evidence="4" id="KW-1185">Reference proteome</keyword>
<protein>
    <submittedName>
        <fullName evidence="3">Uncharacterized protein</fullName>
    </submittedName>
</protein>
<keyword evidence="2" id="KW-0472">Membrane</keyword>